<organism evidence="1 2">
    <name type="scientific">Trema orientale</name>
    <name type="common">Charcoal tree</name>
    <name type="synonym">Celtis orientalis</name>
    <dbReference type="NCBI Taxonomy" id="63057"/>
    <lineage>
        <taxon>Eukaryota</taxon>
        <taxon>Viridiplantae</taxon>
        <taxon>Streptophyta</taxon>
        <taxon>Embryophyta</taxon>
        <taxon>Tracheophyta</taxon>
        <taxon>Spermatophyta</taxon>
        <taxon>Magnoliopsida</taxon>
        <taxon>eudicotyledons</taxon>
        <taxon>Gunneridae</taxon>
        <taxon>Pentapetalae</taxon>
        <taxon>rosids</taxon>
        <taxon>fabids</taxon>
        <taxon>Rosales</taxon>
        <taxon>Cannabaceae</taxon>
        <taxon>Trema</taxon>
    </lineage>
</organism>
<sequence length="60" mass="6775">MLTTNKKPMGVADPKCKVFDFPLQILEKLHPRVGDFAFPLQILTKLHDPPNFGKESQIIA</sequence>
<reference evidence="2" key="1">
    <citation type="submission" date="2016-06" db="EMBL/GenBank/DDBJ databases">
        <title>Parallel loss of symbiosis genes in relatives of nitrogen-fixing non-legume Parasponia.</title>
        <authorList>
            <person name="Van Velzen R."/>
            <person name="Holmer R."/>
            <person name="Bu F."/>
            <person name="Rutten L."/>
            <person name="Van Zeijl A."/>
            <person name="Liu W."/>
            <person name="Santuari L."/>
            <person name="Cao Q."/>
            <person name="Sharma T."/>
            <person name="Shen D."/>
            <person name="Roswanjaya Y."/>
            <person name="Wardhani T."/>
            <person name="Kalhor M.S."/>
            <person name="Jansen J."/>
            <person name="Van den Hoogen J."/>
            <person name="Gungor B."/>
            <person name="Hartog M."/>
            <person name="Hontelez J."/>
            <person name="Verver J."/>
            <person name="Yang W.-C."/>
            <person name="Schijlen E."/>
            <person name="Repin R."/>
            <person name="Schilthuizen M."/>
            <person name="Schranz E."/>
            <person name="Heidstra R."/>
            <person name="Miyata K."/>
            <person name="Fedorova E."/>
            <person name="Kohlen W."/>
            <person name="Bisseling T."/>
            <person name="Smit S."/>
            <person name="Geurts R."/>
        </authorList>
    </citation>
    <scope>NUCLEOTIDE SEQUENCE [LARGE SCALE GENOMIC DNA]</scope>
    <source>
        <strain evidence="2">cv. RG33-2</strain>
    </source>
</reference>
<gene>
    <name evidence="1" type="ORF">TorRG33x02_352020</name>
</gene>
<accession>A0A2P5AF21</accession>
<dbReference type="EMBL" id="JXTC01000897">
    <property type="protein sequence ID" value="PON35139.1"/>
    <property type="molecule type" value="Genomic_DNA"/>
</dbReference>
<proteinExistence type="predicted"/>
<name>A0A2P5AF21_TREOI</name>
<evidence type="ECO:0000313" key="1">
    <source>
        <dbReference type="EMBL" id="PON35139.1"/>
    </source>
</evidence>
<dbReference type="InParanoid" id="A0A2P5AF21"/>
<keyword evidence="2" id="KW-1185">Reference proteome</keyword>
<comment type="caution">
    <text evidence="1">The sequence shown here is derived from an EMBL/GenBank/DDBJ whole genome shotgun (WGS) entry which is preliminary data.</text>
</comment>
<protein>
    <submittedName>
        <fullName evidence="1">Uncharacterized protein</fullName>
    </submittedName>
</protein>
<dbReference type="Proteomes" id="UP000237000">
    <property type="component" value="Unassembled WGS sequence"/>
</dbReference>
<dbReference type="AlphaFoldDB" id="A0A2P5AF21"/>
<evidence type="ECO:0000313" key="2">
    <source>
        <dbReference type="Proteomes" id="UP000237000"/>
    </source>
</evidence>